<dbReference type="EMBL" id="JANPWB010000008">
    <property type="protein sequence ID" value="KAJ1165913.1"/>
    <property type="molecule type" value="Genomic_DNA"/>
</dbReference>
<evidence type="ECO:0000259" key="4">
    <source>
        <dbReference type="Pfam" id="PF02234"/>
    </source>
</evidence>
<accession>A0AAV7SP92</accession>
<protein>
    <recommendedName>
        <fullName evidence="4">Cyclin-dependent kinase inhibitor domain-containing protein</fullName>
    </recommendedName>
</protein>
<dbReference type="InterPro" id="IPR003175">
    <property type="entry name" value="CDI_dom"/>
</dbReference>
<dbReference type="Proteomes" id="UP001066276">
    <property type="component" value="Chromosome 4_2"/>
</dbReference>
<evidence type="ECO:0000313" key="6">
    <source>
        <dbReference type="Proteomes" id="UP001066276"/>
    </source>
</evidence>
<dbReference type="GO" id="GO:0005634">
    <property type="term" value="C:nucleus"/>
    <property type="evidence" value="ECO:0007669"/>
    <property type="project" value="InterPro"/>
</dbReference>
<comment type="similarity">
    <text evidence="1">Belongs to the CDI family.</text>
</comment>
<feature type="region of interest" description="Disordered" evidence="3">
    <location>
        <begin position="1"/>
        <end position="23"/>
    </location>
</feature>
<dbReference type="GO" id="GO:0004861">
    <property type="term" value="F:cyclin-dependent protein serine/threonine kinase inhibitor activity"/>
    <property type="evidence" value="ECO:0007669"/>
    <property type="project" value="InterPro"/>
</dbReference>
<dbReference type="InterPro" id="IPR029841">
    <property type="entry name" value="CDKN1A"/>
</dbReference>
<proteinExistence type="inferred from homology"/>
<organism evidence="5 6">
    <name type="scientific">Pleurodeles waltl</name>
    <name type="common">Iberian ribbed newt</name>
    <dbReference type="NCBI Taxonomy" id="8319"/>
    <lineage>
        <taxon>Eukaryota</taxon>
        <taxon>Metazoa</taxon>
        <taxon>Chordata</taxon>
        <taxon>Craniata</taxon>
        <taxon>Vertebrata</taxon>
        <taxon>Euteleostomi</taxon>
        <taxon>Amphibia</taxon>
        <taxon>Batrachia</taxon>
        <taxon>Caudata</taxon>
        <taxon>Salamandroidea</taxon>
        <taxon>Salamandridae</taxon>
        <taxon>Pleurodelinae</taxon>
        <taxon>Pleurodeles</taxon>
    </lineage>
</organism>
<sequence>MGLEVESPNGGGAGGHKSRGCSRRETLRIHQQGEQLNTSVNPEENRIQAYRVRRNLFGPVDHDLLQQDLQQFLRNSIELAGRKWNFDFVRDTPSVGMLEWEELGYHEVPAFYRSQILDGDETLHCTVAEQRPCCAGTVLRERNGGIDEEKQEGKKRQKEIKEYFSVKKQVISRNLSATKR</sequence>
<evidence type="ECO:0000256" key="3">
    <source>
        <dbReference type="SAM" id="MobiDB-lite"/>
    </source>
</evidence>
<dbReference type="GO" id="GO:0007346">
    <property type="term" value="P:regulation of mitotic cell cycle"/>
    <property type="evidence" value="ECO:0007669"/>
    <property type="project" value="InterPro"/>
</dbReference>
<evidence type="ECO:0000256" key="1">
    <source>
        <dbReference type="ARBA" id="ARBA00006726"/>
    </source>
</evidence>
<dbReference type="AlphaFoldDB" id="A0AAV7SP92"/>
<reference evidence="5" key="1">
    <citation type="journal article" date="2022" name="bioRxiv">
        <title>Sequencing and chromosome-scale assembly of the giantPleurodeles waltlgenome.</title>
        <authorList>
            <person name="Brown T."/>
            <person name="Elewa A."/>
            <person name="Iarovenko S."/>
            <person name="Subramanian E."/>
            <person name="Araus A.J."/>
            <person name="Petzold A."/>
            <person name="Susuki M."/>
            <person name="Suzuki K.-i.T."/>
            <person name="Hayashi T."/>
            <person name="Toyoda A."/>
            <person name="Oliveira C."/>
            <person name="Osipova E."/>
            <person name="Leigh N.D."/>
            <person name="Simon A."/>
            <person name="Yun M.H."/>
        </authorList>
    </citation>
    <scope>NUCLEOTIDE SEQUENCE</scope>
    <source>
        <strain evidence="5">20211129_DDA</strain>
        <tissue evidence="5">Liver</tissue>
    </source>
</reference>
<keyword evidence="6" id="KW-1185">Reference proteome</keyword>
<evidence type="ECO:0000313" key="5">
    <source>
        <dbReference type="EMBL" id="KAJ1165913.1"/>
    </source>
</evidence>
<dbReference type="InterPro" id="IPR044898">
    <property type="entry name" value="CDI_dom_sf"/>
</dbReference>
<dbReference type="Gene3D" id="4.10.365.10">
    <property type="entry name" value="p27"/>
    <property type="match status" value="1"/>
</dbReference>
<comment type="caution">
    <text evidence="5">The sequence shown here is derived from an EMBL/GenBank/DDBJ whole genome shotgun (WGS) entry which is preliminary data.</text>
</comment>
<name>A0AAV7SP92_PLEWA</name>
<keyword evidence="2" id="KW-0649">Protein kinase inhibitor</keyword>
<feature type="domain" description="Cyclin-dependent kinase inhibitor" evidence="4">
    <location>
        <begin position="55"/>
        <end position="103"/>
    </location>
</feature>
<gene>
    <name evidence="5" type="ORF">NDU88_006330</name>
</gene>
<evidence type="ECO:0000256" key="2">
    <source>
        <dbReference type="ARBA" id="ARBA00023013"/>
    </source>
</evidence>
<dbReference type="Pfam" id="PF02234">
    <property type="entry name" value="CDI"/>
    <property type="match status" value="1"/>
</dbReference>
<dbReference type="PANTHER" id="PTHR46778">
    <property type="entry name" value="CYCLIN-DEPENDENT KINASE INHIBITOR 1-RELATED"/>
    <property type="match status" value="1"/>
</dbReference>
<dbReference type="GO" id="GO:0072331">
    <property type="term" value="P:signal transduction by p53 class mediator"/>
    <property type="evidence" value="ECO:0007669"/>
    <property type="project" value="InterPro"/>
</dbReference>
<dbReference type="PANTHER" id="PTHR46778:SF2">
    <property type="entry name" value="CYCLIN-DEPENDENT KINASE INHIBITOR DOMAIN-CONTAINING PROTEIN"/>
    <property type="match status" value="1"/>
</dbReference>